<gene>
    <name evidence="7" type="ORF">SCHCODRAFT_16179</name>
</gene>
<evidence type="ECO:0000256" key="5">
    <source>
        <dbReference type="SAM" id="MobiDB-lite"/>
    </source>
</evidence>
<evidence type="ECO:0000256" key="2">
    <source>
        <dbReference type="ARBA" id="ARBA00023015"/>
    </source>
</evidence>
<evidence type="ECO:0000256" key="4">
    <source>
        <dbReference type="ARBA" id="ARBA00023242"/>
    </source>
</evidence>
<dbReference type="SMART" id="SM00719">
    <property type="entry name" value="Plus3"/>
    <property type="match status" value="1"/>
</dbReference>
<feature type="region of interest" description="Disordered" evidence="5">
    <location>
        <begin position="474"/>
        <end position="512"/>
    </location>
</feature>
<dbReference type="PANTHER" id="PTHR13115:SF8">
    <property type="entry name" value="RNA POLYMERASE-ASSOCIATED PROTEIN RTF1 HOMOLOG"/>
    <property type="match status" value="1"/>
</dbReference>
<dbReference type="OrthoDB" id="166375at2759"/>
<feature type="compositionally biased region" description="Basic and acidic residues" evidence="5">
    <location>
        <begin position="198"/>
        <end position="213"/>
    </location>
</feature>
<protein>
    <recommendedName>
        <fullName evidence="6">Plus3 domain-containing protein</fullName>
    </recommendedName>
</protein>
<dbReference type="SUPFAM" id="SSF159042">
    <property type="entry name" value="Plus3-like"/>
    <property type="match status" value="1"/>
</dbReference>
<sequence length="540" mass="61295">MSDFEIDDEILALATESSKDKKRKRKQQQSDGSTKRRRHSDGTPESEDRSASPEPRKKRHASSDEEDDEEGEKYPLEGKYIDEEDREHLLGLPELERENILAQRLEEKQQKLDKAGLMAMFAQHQGGAVASAAKRQHTARGATKEKTRKLDELKAKRKEKDDRSKNKEFDRERSRSRSRSVSDGSDMVMDSGDEQSDHEERRTERHRSEERSSYRDEEVTLADMWKIWLTRDMIVKHCYAPWFQDYAKGAWMRYLIGNENGMPVYRVCEVVDFEETKKPYAIDGSKYIDFDVVLRHGDAARTWAMDKVSNSKPSDREFARAKIVWQKARLPFPTHDTIARKSEEMRRFVSKPVTEEEITYMTKRGRELKQRVFGNQLTGIELVSERARLEQALSLAEARRDFDEVDALQKQLAALAGPNGVSAPPSSSRPAADTPPPSSLQNGGSAGKQNAVDIVAMVNERNRRANAEAIRKAELAEQERRKAQKRANERHKGTPGVSRSATPAARMASAVATPEPVLPTVKPKAAMSVLDSIDVDLGDF</sequence>
<dbReference type="RefSeq" id="XP_003031420.1">
    <property type="nucleotide sequence ID" value="XM_003031374.1"/>
</dbReference>
<keyword evidence="3" id="KW-0804">Transcription</keyword>
<feature type="region of interest" description="Disordered" evidence="5">
    <location>
        <begin position="417"/>
        <end position="449"/>
    </location>
</feature>
<dbReference type="GO" id="GO:0003677">
    <property type="term" value="F:DNA binding"/>
    <property type="evidence" value="ECO:0007669"/>
    <property type="project" value="InterPro"/>
</dbReference>
<dbReference type="STRING" id="578458.D8Q7Z7"/>
<feature type="region of interest" description="Disordered" evidence="5">
    <location>
        <begin position="125"/>
        <end position="213"/>
    </location>
</feature>
<feature type="compositionally biased region" description="Basic and acidic residues" evidence="5">
    <location>
        <begin position="142"/>
        <end position="175"/>
    </location>
</feature>
<dbReference type="PANTHER" id="PTHR13115">
    <property type="entry name" value="RNA POLYMERASE-ASSOCIATED PROTEIN RTF1 HOMOLOG"/>
    <property type="match status" value="1"/>
</dbReference>
<dbReference type="EMBL" id="GL377307">
    <property type="protein sequence ID" value="EFI96517.1"/>
    <property type="molecule type" value="Genomic_DNA"/>
</dbReference>
<dbReference type="GeneID" id="9587621"/>
<dbReference type="eggNOG" id="KOG2402">
    <property type="taxonomic scope" value="Eukaryota"/>
</dbReference>
<dbReference type="InterPro" id="IPR036128">
    <property type="entry name" value="Plus3-like_sf"/>
</dbReference>
<accession>D8Q7Z7</accession>
<feature type="compositionally biased region" description="Low complexity" evidence="5">
    <location>
        <begin position="179"/>
        <end position="190"/>
    </location>
</feature>
<evidence type="ECO:0000259" key="6">
    <source>
        <dbReference type="PROSITE" id="PS51360"/>
    </source>
</evidence>
<feature type="domain" description="Plus3" evidence="6">
    <location>
        <begin position="218"/>
        <end position="350"/>
    </location>
</feature>
<dbReference type="InterPro" id="IPR004343">
    <property type="entry name" value="Plus-3_dom"/>
</dbReference>
<feature type="compositionally biased region" description="Basic and acidic residues" evidence="5">
    <location>
        <begin position="40"/>
        <end position="55"/>
    </location>
</feature>
<dbReference type="VEuPathDB" id="FungiDB:SCHCODRAFT_02628595"/>
<proteinExistence type="predicted"/>
<dbReference type="GO" id="GO:0016593">
    <property type="term" value="C:Cdc73/Paf1 complex"/>
    <property type="evidence" value="ECO:0007669"/>
    <property type="project" value="TreeGrafter"/>
</dbReference>
<organism evidence="8">
    <name type="scientific">Schizophyllum commune (strain H4-8 / FGSC 9210)</name>
    <name type="common">Split gill fungus</name>
    <dbReference type="NCBI Taxonomy" id="578458"/>
    <lineage>
        <taxon>Eukaryota</taxon>
        <taxon>Fungi</taxon>
        <taxon>Dikarya</taxon>
        <taxon>Basidiomycota</taxon>
        <taxon>Agaricomycotina</taxon>
        <taxon>Agaricomycetes</taxon>
        <taxon>Agaricomycetidae</taxon>
        <taxon>Agaricales</taxon>
        <taxon>Schizophyllaceae</taxon>
        <taxon>Schizophyllum</taxon>
    </lineage>
</organism>
<feature type="compositionally biased region" description="Basic and acidic residues" evidence="5">
    <location>
        <begin position="474"/>
        <end position="492"/>
    </location>
</feature>
<name>D8Q7Z7_SCHCM</name>
<dbReference type="Proteomes" id="UP000007431">
    <property type="component" value="Unassembled WGS sequence"/>
</dbReference>
<dbReference type="FunCoup" id="D8Q7Z7">
    <property type="interactions" value="665"/>
</dbReference>
<feature type="compositionally biased region" description="Low complexity" evidence="5">
    <location>
        <begin position="422"/>
        <end position="432"/>
    </location>
</feature>
<reference evidence="7 8" key="1">
    <citation type="journal article" date="2010" name="Nat. Biotechnol.">
        <title>Genome sequence of the model mushroom Schizophyllum commune.</title>
        <authorList>
            <person name="Ohm R.A."/>
            <person name="de Jong J.F."/>
            <person name="Lugones L.G."/>
            <person name="Aerts A."/>
            <person name="Kothe E."/>
            <person name="Stajich J.E."/>
            <person name="de Vries R.P."/>
            <person name="Record E."/>
            <person name="Levasseur A."/>
            <person name="Baker S.E."/>
            <person name="Bartholomew K.A."/>
            <person name="Coutinho P.M."/>
            <person name="Erdmann S."/>
            <person name="Fowler T.J."/>
            <person name="Gathman A.C."/>
            <person name="Lombard V."/>
            <person name="Henrissat B."/>
            <person name="Knabe N."/>
            <person name="Kuees U."/>
            <person name="Lilly W.W."/>
            <person name="Lindquist E."/>
            <person name="Lucas S."/>
            <person name="Magnuson J.K."/>
            <person name="Piumi F."/>
            <person name="Raudaskoski M."/>
            <person name="Salamov A."/>
            <person name="Schmutz J."/>
            <person name="Schwarze F.W.M.R."/>
            <person name="vanKuyk P.A."/>
            <person name="Horton J.S."/>
            <person name="Grigoriev I.V."/>
            <person name="Woesten H.A.B."/>
        </authorList>
    </citation>
    <scope>NUCLEOTIDE SEQUENCE [LARGE SCALE GENOMIC DNA]</scope>
    <source>
        <strain evidence="8">H4-8 / FGSC 9210</strain>
    </source>
</reference>
<feature type="compositionally biased region" description="Basic and acidic residues" evidence="5">
    <location>
        <begin position="72"/>
        <end position="93"/>
    </location>
</feature>
<evidence type="ECO:0000313" key="7">
    <source>
        <dbReference type="EMBL" id="EFI96517.1"/>
    </source>
</evidence>
<dbReference type="InParanoid" id="D8Q7Z7"/>
<evidence type="ECO:0000313" key="8">
    <source>
        <dbReference type="Proteomes" id="UP000007431"/>
    </source>
</evidence>
<feature type="region of interest" description="Disordered" evidence="5">
    <location>
        <begin position="14"/>
        <end position="93"/>
    </location>
</feature>
<comment type="subcellular location">
    <subcellularLocation>
        <location evidence="1">Nucleus</location>
    </subcellularLocation>
</comment>
<dbReference type="GO" id="GO:1990269">
    <property type="term" value="F:RNA polymerase II C-terminal domain phosphoserine binding"/>
    <property type="evidence" value="ECO:0007669"/>
    <property type="project" value="TreeGrafter"/>
</dbReference>
<dbReference type="AlphaFoldDB" id="D8Q7Z7"/>
<keyword evidence="4" id="KW-0539">Nucleus</keyword>
<dbReference type="Gene3D" id="3.90.70.200">
    <property type="entry name" value="Plus-3 domain"/>
    <property type="match status" value="1"/>
</dbReference>
<dbReference type="OMA" id="ISGCYAR"/>
<dbReference type="PROSITE" id="PS51360">
    <property type="entry name" value="PLUS3"/>
    <property type="match status" value="1"/>
</dbReference>
<evidence type="ECO:0000256" key="1">
    <source>
        <dbReference type="ARBA" id="ARBA00004123"/>
    </source>
</evidence>
<keyword evidence="8" id="KW-1185">Reference proteome</keyword>
<dbReference type="KEGG" id="scm:SCHCO_02628595"/>
<keyword evidence="2" id="KW-0805">Transcription regulation</keyword>
<evidence type="ECO:0000256" key="3">
    <source>
        <dbReference type="ARBA" id="ARBA00023163"/>
    </source>
</evidence>
<dbReference type="Pfam" id="PF03126">
    <property type="entry name" value="Plus-3"/>
    <property type="match status" value="1"/>
</dbReference>
<dbReference type="HOGENOM" id="CLU_036626_0_0_1"/>